<dbReference type="AlphaFoldDB" id="A0A9D2Q7I7"/>
<sequence length="185" mass="21277">MPFPQQNKEYTIDDIYALPDGQRAELIDGQMYMMAPPTRRHQQILGALYRKIADYIDRKGSSCEVDIAPFAVFLNADDRNYVEPDISVICNPDKLTDKGCTGAPDWIIEIVSPDSRRTDYYTKLFKYRTVGVREYWIVDPEKSRVTVYSFEADDTAEYTFSDTVKAGIYDGLEIDFSSIHIKENL</sequence>
<dbReference type="Pfam" id="PF05685">
    <property type="entry name" value="Uma2"/>
    <property type="match status" value="1"/>
</dbReference>
<evidence type="ECO:0000259" key="1">
    <source>
        <dbReference type="Pfam" id="PF05685"/>
    </source>
</evidence>
<dbReference type="PANTHER" id="PTHR34107">
    <property type="entry name" value="SLL0198 PROTEIN-RELATED"/>
    <property type="match status" value="1"/>
</dbReference>
<reference evidence="2" key="1">
    <citation type="journal article" date="2021" name="PeerJ">
        <title>Extensive microbial diversity within the chicken gut microbiome revealed by metagenomics and culture.</title>
        <authorList>
            <person name="Gilroy R."/>
            <person name="Ravi A."/>
            <person name="Getino M."/>
            <person name="Pursley I."/>
            <person name="Horton D.L."/>
            <person name="Alikhan N.F."/>
            <person name="Baker D."/>
            <person name="Gharbi K."/>
            <person name="Hall N."/>
            <person name="Watson M."/>
            <person name="Adriaenssens E.M."/>
            <person name="Foster-Nyarko E."/>
            <person name="Jarju S."/>
            <person name="Secka A."/>
            <person name="Antonio M."/>
            <person name="Oren A."/>
            <person name="Chaudhuri R.R."/>
            <person name="La Ragione R."/>
            <person name="Hildebrand F."/>
            <person name="Pallen M.J."/>
        </authorList>
    </citation>
    <scope>NUCLEOTIDE SEQUENCE</scope>
    <source>
        <strain evidence="2">CHK196-7946</strain>
    </source>
</reference>
<accession>A0A9D2Q7I7</accession>
<reference evidence="2" key="2">
    <citation type="submission" date="2021-04" db="EMBL/GenBank/DDBJ databases">
        <authorList>
            <person name="Gilroy R."/>
        </authorList>
    </citation>
    <scope>NUCLEOTIDE SEQUENCE</scope>
    <source>
        <strain evidence="2">CHK196-7946</strain>
    </source>
</reference>
<proteinExistence type="predicted"/>
<protein>
    <submittedName>
        <fullName evidence="2">Uma2 family endonuclease</fullName>
    </submittedName>
</protein>
<evidence type="ECO:0000313" key="2">
    <source>
        <dbReference type="EMBL" id="HJC73373.1"/>
    </source>
</evidence>
<evidence type="ECO:0000313" key="3">
    <source>
        <dbReference type="Proteomes" id="UP000823902"/>
    </source>
</evidence>
<dbReference type="GO" id="GO:0004519">
    <property type="term" value="F:endonuclease activity"/>
    <property type="evidence" value="ECO:0007669"/>
    <property type="project" value="UniProtKB-KW"/>
</dbReference>
<dbReference type="InterPro" id="IPR008538">
    <property type="entry name" value="Uma2"/>
</dbReference>
<dbReference type="SUPFAM" id="SSF52980">
    <property type="entry name" value="Restriction endonuclease-like"/>
    <property type="match status" value="1"/>
</dbReference>
<dbReference type="EMBL" id="DWVY01000001">
    <property type="protein sequence ID" value="HJC73373.1"/>
    <property type="molecule type" value="Genomic_DNA"/>
</dbReference>
<dbReference type="Gene3D" id="3.90.1570.10">
    <property type="entry name" value="tt1808, chain A"/>
    <property type="match status" value="1"/>
</dbReference>
<dbReference type="InterPro" id="IPR011335">
    <property type="entry name" value="Restrct_endonuc-II-like"/>
</dbReference>
<dbReference type="PANTHER" id="PTHR34107:SF4">
    <property type="entry name" value="SLL1222 PROTEIN"/>
    <property type="match status" value="1"/>
</dbReference>
<keyword evidence="2" id="KW-0255">Endonuclease</keyword>
<gene>
    <name evidence="2" type="ORF">H9697_00230</name>
</gene>
<keyword evidence="2" id="KW-0378">Hydrolase</keyword>
<dbReference type="InterPro" id="IPR012296">
    <property type="entry name" value="Nuclease_put_TT1808"/>
</dbReference>
<dbReference type="Proteomes" id="UP000823902">
    <property type="component" value="Unassembled WGS sequence"/>
</dbReference>
<comment type="caution">
    <text evidence="2">The sequence shown here is derived from an EMBL/GenBank/DDBJ whole genome shotgun (WGS) entry which is preliminary data.</text>
</comment>
<feature type="domain" description="Putative restriction endonuclease" evidence="1">
    <location>
        <begin position="14"/>
        <end position="158"/>
    </location>
</feature>
<keyword evidence="2" id="KW-0540">Nuclease</keyword>
<dbReference type="CDD" id="cd06260">
    <property type="entry name" value="DUF820-like"/>
    <property type="match status" value="1"/>
</dbReference>
<organism evidence="2 3">
    <name type="scientific">Candidatus Mediterraneibacter faecavium</name>
    <dbReference type="NCBI Taxonomy" id="2838668"/>
    <lineage>
        <taxon>Bacteria</taxon>
        <taxon>Bacillati</taxon>
        <taxon>Bacillota</taxon>
        <taxon>Clostridia</taxon>
        <taxon>Lachnospirales</taxon>
        <taxon>Lachnospiraceae</taxon>
        <taxon>Mediterraneibacter</taxon>
    </lineage>
</organism>
<name>A0A9D2Q7I7_9FIRM</name>